<keyword evidence="1" id="KW-0472">Membrane</keyword>
<evidence type="ECO:0000256" key="1">
    <source>
        <dbReference type="SAM" id="Phobius"/>
    </source>
</evidence>
<dbReference type="EMBL" id="MN739162">
    <property type="protein sequence ID" value="QHS91584.1"/>
    <property type="molecule type" value="Genomic_DNA"/>
</dbReference>
<reference evidence="2" key="1">
    <citation type="journal article" date="2020" name="Nature">
        <title>Giant virus diversity and host interactions through global metagenomics.</title>
        <authorList>
            <person name="Schulz F."/>
            <person name="Roux S."/>
            <person name="Paez-Espino D."/>
            <person name="Jungbluth S."/>
            <person name="Walsh D.A."/>
            <person name="Denef V.J."/>
            <person name="McMahon K.D."/>
            <person name="Konstantinidis K.T."/>
            <person name="Eloe-Fadrosh E.A."/>
            <person name="Kyrpides N.C."/>
            <person name="Woyke T."/>
        </authorList>
    </citation>
    <scope>NUCLEOTIDE SEQUENCE</scope>
    <source>
        <strain evidence="2">GVMAG-M-3300013006-15</strain>
    </source>
</reference>
<protein>
    <submittedName>
        <fullName evidence="2">Uncharacterized protein</fullName>
    </submittedName>
</protein>
<feature type="transmembrane region" description="Helical" evidence="1">
    <location>
        <begin position="119"/>
        <end position="143"/>
    </location>
</feature>
<organism evidence="2">
    <name type="scientific">viral metagenome</name>
    <dbReference type="NCBI Taxonomy" id="1070528"/>
    <lineage>
        <taxon>unclassified sequences</taxon>
        <taxon>metagenomes</taxon>
        <taxon>organismal metagenomes</taxon>
    </lineage>
</organism>
<proteinExistence type="predicted"/>
<feature type="transmembrane region" description="Helical" evidence="1">
    <location>
        <begin position="12"/>
        <end position="31"/>
    </location>
</feature>
<sequence>MAIDLSKKIIPFTILLEAYRVFNGTLLVIFVPGVCGDKACLPQQNFINGSTIYRINCGVNLISLIAFIALYSVEVCREYKLMSYLRSNPEKPSDAVTVKGVFENLTEERKIIIHKYDLIYKRVVGITVFIFLINTVLSGYVIITEYGNDKGPILFATGTVLIASKIYHIISTYANDGYVSAYTQTRTQFNDVQEKPLASI</sequence>
<keyword evidence="1" id="KW-1133">Transmembrane helix</keyword>
<accession>A0A6C0BIQ0</accession>
<name>A0A6C0BIQ0_9ZZZZ</name>
<evidence type="ECO:0000313" key="2">
    <source>
        <dbReference type="EMBL" id="QHS91584.1"/>
    </source>
</evidence>
<keyword evidence="1" id="KW-0812">Transmembrane</keyword>
<dbReference type="AlphaFoldDB" id="A0A6C0BIQ0"/>
<feature type="transmembrane region" description="Helical" evidence="1">
    <location>
        <begin position="51"/>
        <end position="73"/>
    </location>
</feature>